<gene>
    <name evidence="5" type="ORF">FC91_GL001217</name>
</gene>
<evidence type="ECO:0000256" key="1">
    <source>
        <dbReference type="ARBA" id="ARBA00001946"/>
    </source>
</evidence>
<dbReference type="Pfam" id="PF08774">
    <property type="entry name" value="VRR_NUC"/>
    <property type="match status" value="1"/>
</dbReference>
<proteinExistence type="predicted"/>
<evidence type="ECO:0000313" key="6">
    <source>
        <dbReference type="Proteomes" id="UP000050949"/>
    </source>
</evidence>
<dbReference type="InterPro" id="IPR011856">
    <property type="entry name" value="tRNA_endonuc-like_dom_sf"/>
</dbReference>
<keyword evidence="3" id="KW-0378">Hydrolase</keyword>
<name>A0A0R1X4P4_9LACO</name>
<reference evidence="5 6" key="1">
    <citation type="journal article" date="2015" name="Genome Announc.">
        <title>Expanding the biotechnology potential of lactobacilli through comparative genomics of 213 strains and associated genera.</title>
        <authorList>
            <person name="Sun Z."/>
            <person name="Harris H.M."/>
            <person name="McCann A."/>
            <person name="Guo C."/>
            <person name="Argimon S."/>
            <person name="Zhang W."/>
            <person name="Yang X."/>
            <person name="Jeffery I.B."/>
            <person name="Cooney J.C."/>
            <person name="Kagawa T.F."/>
            <person name="Liu W."/>
            <person name="Song Y."/>
            <person name="Salvetti E."/>
            <person name="Wrobel A."/>
            <person name="Rasinkangas P."/>
            <person name="Parkhill J."/>
            <person name="Rea M.C."/>
            <person name="O'Sullivan O."/>
            <person name="Ritari J."/>
            <person name="Douillard F.P."/>
            <person name="Paul Ross R."/>
            <person name="Yang R."/>
            <person name="Briner A.E."/>
            <person name="Felis G.E."/>
            <person name="de Vos W.M."/>
            <person name="Barrangou R."/>
            <person name="Klaenhammer T.R."/>
            <person name="Caufield P.W."/>
            <person name="Cui Y."/>
            <person name="Zhang H."/>
            <person name="O'Toole P.W."/>
        </authorList>
    </citation>
    <scope>NUCLEOTIDE SEQUENCE [LARGE SCALE GENOMIC DNA]</scope>
    <source>
        <strain evidence="5 6">DSM 16991</strain>
    </source>
</reference>
<feature type="domain" description="VRR-NUC" evidence="4">
    <location>
        <begin position="2"/>
        <end position="96"/>
    </location>
</feature>
<dbReference type="GO" id="GO:0004518">
    <property type="term" value="F:nuclease activity"/>
    <property type="evidence" value="ECO:0007669"/>
    <property type="project" value="UniProtKB-KW"/>
</dbReference>
<evidence type="ECO:0000259" key="4">
    <source>
        <dbReference type="SMART" id="SM00990"/>
    </source>
</evidence>
<dbReference type="PATRIC" id="fig|1122147.4.peg.1260"/>
<dbReference type="AlphaFoldDB" id="A0A0R1X4P4"/>
<evidence type="ECO:0000256" key="3">
    <source>
        <dbReference type="ARBA" id="ARBA00022801"/>
    </source>
</evidence>
<comment type="cofactor">
    <cofactor evidence="1">
        <name>Mg(2+)</name>
        <dbReference type="ChEBI" id="CHEBI:18420"/>
    </cofactor>
</comment>
<dbReference type="SMART" id="SM00990">
    <property type="entry name" value="VRR_NUC"/>
    <property type="match status" value="1"/>
</dbReference>
<dbReference type="GO" id="GO:0003676">
    <property type="term" value="F:nucleic acid binding"/>
    <property type="evidence" value="ECO:0007669"/>
    <property type="project" value="InterPro"/>
</dbReference>
<dbReference type="GO" id="GO:0016788">
    <property type="term" value="F:hydrolase activity, acting on ester bonds"/>
    <property type="evidence" value="ECO:0007669"/>
    <property type="project" value="InterPro"/>
</dbReference>
<sequence>MTAEAKIQNDIRVAVSKAGHSIFRANVGTVKQSDGRYFTTGLPGGFPDLFGFRKGDGKFFFIEVKNETGRLRPDQERFAVWLSTKPVLYGVARSVEDALKIIEGD</sequence>
<organism evidence="5 6">
    <name type="scientific">Schleiferilactobacillus harbinensis DSM 16991</name>
    <dbReference type="NCBI Taxonomy" id="1122147"/>
    <lineage>
        <taxon>Bacteria</taxon>
        <taxon>Bacillati</taxon>
        <taxon>Bacillota</taxon>
        <taxon>Bacilli</taxon>
        <taxon>Lactobacillales</taxon>
        <taxon>Lactobacillaceae</taxon>
        <taxon>Schleiferilactobacillus</taxon>
    </lineage>
</organism>
<evidence type="ECO:0000313" key="5">
    <source>
        <dbReference type="EMBL" id="KRM24853.1"/>
    </source>
</evidence>
<dbReference type="EMBL" id="AZFW01000129">
    <property type="protein sequence ID" value="KRM24853.1"/>
    <property type="molecule type" value="Genomic_DNA"/>
</dbReference>
<accession>A0A0R1X4P4</accession>
<dbReference type="Gene3D" id="3.40.1350.10">
    <property type="match status" value="1"/>
</dbReference>
<dbReference type="RefSeq" id="WP_027827756.1">
    <property type="nucleotide sequence ID" value="NZ_AUEH01000006.1"/>
</dbReference>
<keyword evidence="2" id="KW-0540">Nuclease</keyword>
<dbReference type="OrthoDB" id="1697409at2"/>
<evidence type="ECO:0000256" key="2">
    <source>
        <dbReference type="ARBA" id="ARBA00022722"/>
    </source>
</evidence>
<comment type="caution">
    <text evidence="5">The sequence shown here is derived from an EMBL/GenBank/DDBJ whole genome shotgun (WGS) entry which is preliminary data.</text>
</comment>
<protein>
    <recommendedName>
        <fullName evidence="4">VRR-NUC domain-containing protein</fullName>
    </recommendedName>
</protein>
<dbReference type="InterPro" id="IPR014883">
    <property type="entry name" value="VRR_NUC"/>
</dbReference>
<dbReference type="Proteomes" id="UP000050949">
    <property type="component" value="Unassembled WGS sequence"/>
</dbReference>